<keyword evidence="2" id="KW-1185">Reference proteome</keyword>
<dbReference type="EMBL" id="JANJQO010000029">
    <property type="protein sequence ID" value="KAJ2983448.1"/>
    <property type="molecule type" value="Genomic_DNA"/>
</dbReference>
<dbReference type="Proteomes" id="UP001143910">
    <property type="component" value="Unassembled WGS sequence"/>
</dbReference>
<name>A0ACC1NYR9_9HYPO</name>
<reference evidence="1" key="1">
    <citation type="submission" date="2022-08" db="EMBL/GenBank/DDBJ databases">
        <title>Genome Sequence of Lecanicillium fungicola.</title>
        <authorList>
            <person name="Buettner E."/>
        </authorList>
    </citation>
    <scope>NUCLEOTIDE SEQUENCE</scope>
    <source>
        <strain evidence="1">Babe33</strain>
    </source>
</reference>
<sequence>MSLPRMQRGFLDGFLDRLASWVIGLEAETSTYDVSLNIEVPMRDGVHLAATLYCPHTEPNTAEPAPMLLVQSCYGRGVAMSILNARLYAARGYIVLFVSSRGTFGSGGQFLPAQSEQKDGQEGRGGRSASRITSPLDVPPRTNHAGKLRTPICMLRELLLERAIALIRDNSGIRGRIAIYIYSLGDWVG</sequence>
<protein>
    <submittedName>
        <fullName evidence="1">Uncharacterized protein</fullName>
    </submittedName>
</protein>
<organism evidence="1 2">
    <name type="scientific">Zarea fungicola</name>
    <dbReference type="NCBI Taxonomy" id="93591"/>
    <lineage>
        <taxon>Eukaryota</taxon>
        <taxon>Fungi</taxon>
        <taxon>Dikarya</taxon>
        <taxon>Ascomycota</taxon>
        <taxon>Pezizomycotina</taxon>
        <taxon>Sordariomycetes</taxon>
        <taxon>Hypocreomycetidae</taxon>
        <taxon>Hypocreales</taxon>
        <taxon>Cordycipitaceae</taxon>
        <taxon>Zarea</taxon>
    </lineage>
</organism>
<accession>A0ACC1NYR9</accession>
<evidence type="ECO:0000313" key="1">
    <source>
        <dbReference type="EMBL" id="KAJ2983448.1"/>
    </source>
</evidence>
<proteinExistence type="predicted"/>
<gene>
    <name evidence="1" type="ORF">NQ176_g690</name>
</gene>
<comment type="caution">
    <text evidence="1">The sequence shown here is derived from an EMBL/GenBank/DDBJ whole genome shotgun (WGS) entry which is preliminary data.</text>
</comment>
<evidence type="ECO:0000313" key="2">
    <source>
        <dbReference type="Proteomes" id="UP001143910"/>
    </source>
</evidence>